<dbReference type="Proteomes" id="UP000297725">
    <property type="component" value="Unassembled WGS sequence"/>
</dbReference>
<reference evidence="8 10" key="2">
    <citation type="journal article" date="2020" name="Int. J. Syst. Evol. Microbiol.">
        <title>Vagococcus xieshaowenii sp. nov., isolated from snow finch (Montifringilla taczanowskii) cloacal content.</title>
        <authorList>
            <person name="Ge Y."/>
            <person name="Yang J."/>
            <person name="Lai X.H."/>
            <person name="Zhang G."/>
            <person name="Jin D."/>
            <person name="Lu S."/>
            <person name="Wang B."/>
            <person name="Huang Y."/>
            <person name="Huang Y."/>
            <person name="Ren Z."/>
            <person name="Zhang X."/>
            <person name="Xu J."/>
        </authorList>
    </citation>
    <scope>NUCLEOTIDE SEQUENCE [LARGE SCALE GENOMIC DNA]</scope>
    <source>
        <strain evidence="8">Personal::cf-49</strain>
        <strain evidence="10">personal::cf-49</strain>
    </source>
</reference>
<evidence type="ECO:0000256" key="6">
    <source>
        <dbReference type="SAM" id="Phobius"/>
    </source>
</evidence>
<dbReference type="GO" id="GO:0016020">
    <property type="term" value="C:membrane"/>
    <property type="evidence" value="ECO:0007669"/>
    <property type="project" value="UniProtKB-SubCell"/>
</dbReference>
<feature type="domain" description="ABC-2 type transporter transmembrane" evidence="7">
    <location>
        <begin position="43"/>
        <end position="187"/>
    </location>
</feature>
<feature type="domain" description="ABC-2 type transporter transmembrane" evidence="7">
    <location>
        <begin position="673"/>
        <end position="898"/>
    </location>
</feature>
<dbReference type="InterPro" id="IPR017500">
    <property type="entry name" value="Phage_infect_YhgE_N"/>
</dbReference>
<evidence type="ECO:0000256" key="5">
    <source>
        <dbReference type="SAM" id="Coils"/>
    </source>
</evidence>
<dbReference type="SUPFAM" id="SSF58104">
    <property type="entry name" value="Methyl-accepting chemotaxis protein (MCP) signaling domain"/>
    <property type="match status" value="1"/>
</dbReference>
<feature type="transmembrane region" description="Helical" evidence="6">
    <location>
        <begin position="798"/>
        <end position="819"/>
    </location>
</feature>
<dbReference type="GO" id="GO:0140359">
    <property type="term" value="F:ABC-type transporter activity"/>
    <property type="evidence" value="ECO:0007669"/>
    <property type="project" value="InterPro"/>
</dbReference>
<dbReference type="Pfam" id="PF12698">
    <property type="entry name" value="ABC2_membrane_3"/>
    <property type="match status" value="2"/>
</dbReference>
<evidence type="ECO:0000256" key="3">
    <source>
        <dbReference type="ARBA" id="ARBA00022989"/>
    </source>
</evidence>
<feature type="transmembrane region" description="Helical" evidence="6">
    <location>
        <begin position="882"/>
        <end position="901"/>
    </location>
</feature>
<keyword evidence="10" id="KW-1185">Reference proteome</keyword>
<evidence type="ECO:0000313" key="8">
    <source>
        <dbReference type="EMBL" id="QCA29101.1"/>
    </source>
</evidence>
<protein>
    <submittedName>
        <fullName evidence="9">YhgE/Pip domain-containing protein</fullName>
    </submittedName>
</protein>
<feature type="transmembrane region" description="Helical" evidence="6">
    <location>
        <begin position="724"/>
        <end position="745"/>
    </location>
</feature>
<dbReference type="AlphaFoldDB" id="A0AAJ5EFK0"/>
<evidence type="ECO:0000256" key="1">
    <source>
        <dbReference type="ARBA" id="ARBA00004141"/>
    </source>
</evidence>
<feature type="coiled-coil region" evidence="5">
    <location>
        <begin position="219"/>
        <end position="253"/>
    </location>
</feature>
<keyword evidence="3 6" id="KW-1133">Transmembrane helix</keyword>
<sequence length="922" mass="102577">MWYSMIGIMSKEGIKMSRMKKVLELYRLDWRRVYQNKLTLLLIIALMIIPSLYAWFNIAALWDPYSNTGDIKVAILSEDKQAGVMDQSVNIGDEMIANLKKNDSFSWQFVNSKAELNKGVKSGEYYAGILIPSDFSKNLLSFVNGEIKKPEIEYQVNQKINAIAPKVTDKGASTIQSTISTEFIDTVSKTVFQTLNDAGYKIDESLPMLNKVTSKILLVDDHLAEIDGYTNKITELNDKFPEYKEKLDKANEVVDYLPKVKEVGDKLVLLNEKMPEIKKAGELVVSLQGKTDQIVDAGKQIKTIDEEFDQIVETLNKAIDTSKKGLKIIEQAQEMLPQVNQFVDQANNTLPTVIDEVGKVKEALPQIGQGITSGLNVLILVSQSVNNAANDLSQFLNETDFNDQSKAKIKTILMGIQGHLNKQSQIITSVMNTLEKLMDLAGSNSLQPVVDRLKKLQTVGQGVNDLITDTLNRFDSMSAEEIKQNIQAISQAAGNVGAQANQLESDLPTIQSTITTIIGNVSEMLGIANTLTSKIDKQNMLAQLDDVMTDTTDTINKALTFFNNYQGELPKIKEEIHTANTLLNDNMSTIIGGINKAANFYQNDLPKLEEKMNQGVNFYQNDWPKIEKELTETLNTVNGKMPEIEEALALSSDFVKDEWPDVRSGIQKAADLVRKGQNNVDLGSIINLLKKDANAESDFLSSPVKIKQKDIYPVPNYGSASAPFYTALCLWVGAVLFSSIATTVVHLDDKQKKKYSMRQQFVSRFMTFLTVGIAQASIVALGNRFLLNAYMVNPWWNFLFTLMIGVVFMSMVYVLVHLFGNLGKGLAVIILVLSISAGGGNFPIQMSGKFFNMINPFLPFTYAVNLLRETTGGIYWPNATKYMTILLIVGAVFLVVGYLLAPQVTTVFRKLNAKLKEGHLLH</sequence>
<name>A0AAJ5EFK0_9ENTE</name>
<organism evidence="9 11">
    <name type="scientific">Vagococcus xieshaowenii</name>
    <dbReference type="NCBI Taxonomy" id="2562451"/>
    <lineage>
        <taxon>Bacteria</taxon>
        <taxon>Bacillati</taxon>
        <taxon>Bacillota</taxon>
        <taxon>Bacilli</taxon>
        <taxon>Lactobacillales</taxon>
        <taxon>Enterococcaceae</taxon>
        <taxon>Vagococcus</taxon>
    </lineage>
</organism>
<dbReference type="Proteomes" id="UP000296883">
    <property type="component" value="Chromosome"/>
</dbReference>
<dbReference type="NCBIfam" id="TIGR03061">
    <property type="entry name" value="pip_yhgE_Nterm"/>
    <property type="match status" value="1"/>
</dbReference>
<reference evidence="9 11" key="1">
    <citation type="submission" date="2019-03" db="EMBL/GenBank/DDBJ databases">
        <title>Vagococcus sp. was isolated fron gut of Carduelis flavirostris.</title>
        <authorList>
            <person name="Ge Y."/>
        </authorList>
    </citation>
    <scope>NUCLEOTIDE SEQUENCE [LARGE SCALE GENOMIC DNA]</scope>
    <source>
        <strain evidence="9 11">CF-210</strain>
    </source>
</reference>
<keyword evidence="2 6" id="KW-0812">Transmembrane</keyword>
<dbReference type="InterPro" id="IPR051328">
    <property type="entry name" value="T7SS_ABC-Transporter"/>
</dbReference>
<keyword evidence="5" id="KW-0175">Coiled coil</keyword>
<dbReference type="PANTHER" id="PTHR43077">
    <property type="entry name" value="TRANSPORT PERMEASE YVFS-RELATED"/>
    <property type="match status" value="1"/>
</dbReference>
<dbReference type="PANTHER" id="PTHR43077:SF10">
    <property type="entry name" value="TRANSPORT PERMEASE PROTEIN"/>
    <property type="match status" value="1"/>
</dbReference>
<evidence type="ECO:0000313" key="10">
    <source>
        <dbReference type="Proteomes" id="UP000296883"/>
    </source>
</evidence>
<dbReference type="Gene3D" id="3.40.1710.10">
    <property type="entry name" value="abc type-2 transporter like domain"/>
    <property type="match status" value="1"/>
</dbReference>
<feature type="transmembrane region" description="Helical" evidence="6">
    <location>
        <begin position="826"/>
        <end position="844"/>
    </location>
</feature>
<dbReference type="InterPro" id="IPR017501">
    <property type="entry name" value="Phage_infect_YhgE_C"/>
</dbReference>
<dbReference type="InterPro" id="IPR013525">
    <property type="entry name" value="ABC2_TM"/>
</dbReference>
<evidence type="ECO:0000259" key="7">
    <source>
        <dbReference type="Pfam" id="PF12698"/>
    </source>
</evidence>
<evidence type="ECO:0000256" key="4">
    <source>
        <dbReference type="ARBA" id="ARBA00023136"/>
    </source>
</evidence>
<proteinExistence type="predicted"/>
<dbReference type="EMBL" id="CP038865">
    <property type="protein sequence ID" value="QCA29101.1"/>
    <property type="molecule type" value="Genomic_DNA"/>
</dbReference>
<feature type="transmembrane region" description="Helical" evidence="6">
    <location>
        <begin position="765"/>
        <end position="786"/>
    </location>
</feature>
<gene>
    <name evidence="9" type="ORF">E4031_05935</name>
    <name evidence="8" type="ORF">E4Z98_07160</name>
</gene>
<evidence type="ECO:0000313" key="9">
    <source>
        <dbReference type="EMBL" id="TFZ40923.1"/>
    </source>
</evidence>
<dbReference type="EMBL" id="SRHU01000023">
    <property type="protein sequence ID" value="TFZ40923.1"/>
    <property type="molecule type" value="Genomic_DNA"/>
</dbReference>
<dbReference type="NCBIfam" id="TIGR03062">
    <property type="entry name" value="pip_yhgE_Cterm"/>
    <property type="match status" value="1"/>
</dbReference>
<accession>A0AAJ5EFK0</accession>
<keyword evidence="4 6" id="KW-0472">Membrane</keyword>
<comment type="subcellular location">
    <subcellularLocation>
        <location evidence="1">Membrane</location>
        <topology evidence="1">Multi-pass membrane protein</topology>
    </subcellularLocation>
</comment>
<evidence type="ECO:0000256" key="2">
    <source>
        <dbReference type="ARBA" id="ARBA00022692"/>
    </source>
</evidence>
<evidence type="ECO:0000313" key="11">
    <source>
        <dbReference type="Proteomes" id="UP000297725"/>
    </source>
</evidence>